<evidence type="ECO:0000313" key="16">
    <source>
        <dbReference type="EMBL" id="MDN4162756.1"/>
    </source>
</evidence>
<reference evidence="16" key="1">
    <citation type="submission" date="2023-06" db="EMBL/GenBank/DDBJ databases">
        <title>Draft genome sequence of Nocardioides sp. SOB72.</title>
        <authorList>
            <person name="Zhang G."/>
        </authorList>
    </citation>
    <scope>NUCLEOTIDE SEQUENCE</scope>
    <source>
        <strain evidence="16">SOB72</strain>
    </source>
</reference>
<dbReference type="Proteomes" id="UP001168537">
    <property type="component" value="Unassembled WGS sequence"/>
</dbReference>
<evidence type="ECO:0000256" key="8">
    <source>
        <dbReference type="ARBA" id="ARBA00022777"/>
    </source>
</evidence>
<dbReference type="Pfam" id="PF02518">
    <property type="entry name" value="HATPase_c"/>
    <property type="match status" value="1"/>
</dbReference>
<dbReference type="Pfam" id="PF00672">
    <property type="entry name" value="HAMP"/>
    <property type="match status" value="1"/>
</dbReference>
<comment type="subcellular location">
    <subcellularLocation>
        <location evidence="2">Cell membrane</location>
    </subcellularLocation>
</comment>
<comment type="caution">
    <text evidence="16">The sequence shown here is derived from an EMBL/GenBank/DDBJ whole genome shotgun (WGS) entry which is preliminary data.</text>
</comment>
<feature type="domain" description="HAMP" evidence="15">
    <location>
        <begin position="224"/>
        <end position="276"/>
    </location>
</feature>
<dbReference type="EMBL" id="JAUHJR010000007">
    <property type="protein sequence ID" value="MDN4162756.1"/>
    <property type="molecule type" value="Genomic_DNA"/>
</dbReference>
<keyword evidence="9 16" id="KW-0067">ATP-binding</keyword>
<organism evidence="16 17">
    <name type="scientific">Nocardioides abyssi</name>
    <dbReference type="NCBI Taxonomy" id="3058370"/>
    <lineage>
        <taxon>Bacteria</taxon>
        <taxon>Bacillati</taxon>
        <taxon>Actinomycetota</taxon>
        <taxon>Actinomycetes</taxon>
        <taxon>Propionibacteriales</taxon>
        <taxon>Nocardioidaceae</taxon>
        <taxon>Nocardioides</taxon>
    </lineage>
</organism>
<dbReference type="PROSITE" id="PS50885">
    <property type="entry name" value="HAMP"/>
    <property type="match status" value="1"/>
</dbReference>
<dbReference type="SMART" id="SM00387">
    <property type="entry name" value="HATPase_c"/>
    <property type="match status" value="1"/>
</dbReference>
<dbReference type="SUPFAM" id="SSF55874">
    <property type="entry name" value="ATPase domain of HSP90 chaperone/DNA topoisomerase II/histidine kinase"/>
    <property type="match status" value="1"/>
</dbReference>
<accession>A0ABT8EY10</accession>
<evidence type="ECO:0000256" key="13">
    <source>
        <dbReference type="SAM" id="Phobius"/>
    </source>
</evidence>
<dbReference type="PROSITE" id="PS50109">
    <property type="entry name" value="HIS_KIN"/>
    <property type="match status" value="1"/>
</dbReference>
<dbReference type="InterPro" id="IPR003660">
    <property type="entry name" value="HAMP_dom"/>
</dbReference>
<sequence length="537" mass="58469">MTASAGRTAGGSPRVPAPAGGRPVARLLAPILVRMGMLLAVMAAICIGGVLASTQALDHLTDELLPAATANEDVLQDLTDMDAAVGAYARSGEQEAIDNYEQAMQRLPGHERRVREYARGDASLELLVTRQQDAADAWVARYAEPRVDAPGGPGTFQQERYDRGQRLFDAVRETHLATHEEFDRRQRDASSDAQWRFRGTILAVVVLGLLGWFLVGRSRRRLDRELSAPLLAIEATVQRVARAEADVRAEVAGPREVRAVAVALNELLEQQSRARAVEARIQTELRALDTARDDFVSNVSHELRTPLTTISGYLEMVAEEFENDMAPRHERMLEATRRNVSRLKTLIDDLLTLSKAENRGTDLEQVDLDQVVRDAATDVRITAARRGIAVSVTAPGRPLPVLADRAMLNRAFLNVLSNAVKFSKDGDPVEVEVTASMGQVQVAVRDHGIGIPTAELERLGTRFFRASNAVRNEIAGTGLGVRIVQTIIDKHQGRVLFESEEGRGTTVTISLPLQGDRVPAAPAPAELVGADEGTHDA</sequence>
<dbReference type="InterPro" id="IPR050351">
    <property type="entry name" value="BphY/WalK/GraS-like"/>
</dbReference>
<keyword evidence="4" id="KW-0597">Phosphoprotein</keyword>
<dbReference type="InterPro" id="IPR003594">
    <property type="entry name" value="HATPase_dom"/>
</dbReference>
<evidence type="ECO:0000256" key="3">
    <source>
        <dbReference type="ARBA" id="ARBA00012438"/>
    </source>
</evidence>
<dbReference type="Gene3D" id="1.10.287.130">
    <property type="match status" value="1"/>
</dbReference>
<dbReference type="CDD" id="cd00082">
    <property type="entry name" value="HisKA"/>
    <property type="match status" value="1"/>
</dbReference>
<dbReference type="SUPFAM" id="SSF47384">
    <property type="entry name" value="Homodimeric domain of signal transducing histidine kinase"/>
    <property type="match status" value="1"/>
</dbReference>
<keyword evidence="13" id="KW-0472">Membrane</keyword>
<dbReference type="InterPro" id="IPR003661">
    <property type="entry name" value="HisK_dim/P_dom"/>
</dbReference>
<protein>
    <recommendedName>
        <fullName evidence="12">Sensor-like histidine kinase SenX3</fullName>
        <ecNumber evidence="3">2.7.13.3</ecNumber>
    </recommendedName>
</protein>
<dbReference type="InterPro" id="IPR004358">
    <property type="entry name" value="Sig_transdc_His_kin-like_C"/>
</dbReference>
<evidence type="ECO:0000256" key="2">
    <source>
        <dbReference type="ARBA" id="ARBA00004236"/>
    </source>
</evidence>
<keyword evidence="10 13" id="KW-1133">Transmembrane helix</keyword>
<feature type="transmembrane region" description="Helical" evidence="13">
    <location>
        <begin position="195"/>
        <end position="215"/>
    </location>
</feature>
<keyword evidence="5" id="KW-0808">Transferase</keyword>
<dbReference type="InterPro" id="IPR036097">
    <property type="entry name" value="HisK_dim/P_sf"/>
</dbReference>
<evidence type="ECO:0000256" key="9">
    <source>
        <dbReference type="ARBA" id="ARBA00022840"/>
    </source>
</evidence>
<evidence type="ECO:0000256" key="6">
    <source>
        <dbReference type="ARBA" id="ARBA00022692"/>
    </source>
</evidence>
<evidence type="ECO:0000259" key="14">
    <source>
        <dbReference type="PROSITE" id="PS50109"/>
    </source>
</evidence>
<dbReference type="RefSeq" id="WP_300961901.1">
    <property type="nucleotide sequence ID" value="NZ_JAUHJR010000007.1"/>
</dbReference>
<dbReference type="EC" id="2.7.13.3" evidence="3"/>
<proteinExistence type="predicted"/>
<dbReference type="PANTHER" id="PTHR42878:SF7">
    <property type="entry name" value="SENSOR HISTIDINE KINASE GLRK"/>
    <property type="match status" value="1"/>
</dbReference>
<dbReference type="InterPro" id="IPR036890">
    <property type="entry name" value="HATPase_C_sf"/>
</dbReference>
<name>A0ABT8EY10_9ACTN</name>
<keyword evidence="6 13" id="KW-0812">Transmembrane</keyword>
<evidence type="ECO:0000256" key="10">
    <source>
        <dbReference type="ARBA" id="ARBA00022989"/>
    </source>
</evidence>
<dbReference type="SMART" id="SM00388">
    <property type="entry name" value="HisKA"/>
    <property type="match status" value="1"/>
</dbReference>
<keyword evidence="17" id="KW-1185">Reference proteome</keyword>
<gene>
    <name evidence="16" type="ORF">QWY29_15415</name>
</gene>
<feature type="transmembrane region" description="Helical" evidence="13">
    <location>
        <begin position="31"/>
        <end position="52"/>
    </location>
</feature>
<evidence type="ECO:0000256" key="11">
    <source>
        <dbReference type="ARBA" id="ARBA00023012"/>
    </source>
</evidence>
<evidence type="ECO:0000256" key="1">
    <source>
        <dbReference type="ARBA" id="ARBA00000085"/>
    </source>
</evidence>
<keyword evidence="8" id="KW-0418">Kinase</keyword>
<evidence type="ECO:0000259" key="15">
    <source>
        <dbReference type="PROSITE" id="PS50885"/>
    </source>
</evidence>
<dbReference type="PRINTS" id="PR00344">
    <property type="entry name" value="BCTRLSENSOR"/>
</dbReference>
<dbReference type="GO" id="GO:0005524">
    <property type="term" value="F:ATP binding"/>
    <property type="evidence" value="ECO:0007669"/>
    <property type="project" value="UniProtKB-KW"/>
</dbReference>
<feature type="domain" description="Histidine kinase" evidence="14">
    <location>
        <begin position="298"/>
        <end position="515"/>
    </location>
</feature>
<dbReference type="Pfam" id="PF00512">
    <property type="entry name" value="HisKA"/>
    <property type="match status" value="1"/>
</dbReference>
<dbReference type="Gene3D" id="3.30.565.10">
    <property type="entry name" value="Histidine kinase-like ATPase, C-terminal domain"/>
    <property type="match status" value="1"/>
</dbReference>
<comment type="catalytic activity">
    <reaction evidence="1">
        <text>ATP + protein L-histidine = ADP + protein N-phospho-L-histidine.</text>
        <dbReference type="EC" id="2.7.13.3"/>
    </reaction>
</comment>
<evidence type="ECO:0000256" key="5">
    <source>
        <dbReference type="ARBA" id="ARBA00022679"/>
    </source>
</evidence>
<evidence type="ECO:0000256" key="12">
    <source>
        <dbReference type="ARBA" id="ARBA00039401"/>
    </source>
</evidence>
<evidence type="ECO:0000256" key="7">
    <source>
        <dbReference type="ARBA" id="ARBA00022741"/>
    </source>
</evidence>
<dbReference type="PANTHER" id="PTHR42878">
    <property type="entry name" value="TWO-COMPONENT HISTIDINE KINASE"/>
    <property type="match status" value="1"/>
</dbReference>
<keyword evidence="11" id="KW-0902">Two-component regulatory system</keyword>
<keyword evidence="7" id="KW-0547">Nucleotide-binding</keyword>
<dbReference type="InterPro" id="IPR005467">
    <property type="entry name" value="His_kinase_dom"/>
</dbReference>
<evidence type="ECO:0000313" key="17">
    <source>
        <dbReference type="Proteomes" id="UP001168537"/>
    </source>
</evidence>
<evidence type="ECO:0000256" key="4">
    <source>
        <dbReference type="ARBA" id="ARBA00022553"/>
    </source>
</evidence>